<dbReference type="PANTHER" id="PTHR43280:SF2">
    <property type="entry name" value="HTH-TYPE TRANSCRIPTIONAL REGULATOR EXSA"/>
    <property type="match status" value="1"/>
</dbReference>
<keyword evidence="2 5" id="KW-0238">DNA-binding</keyword>
<dbReference type="EMBL" id="FRBY01000005">
    <property type="protein sequence ID" value="SHM53142.1"/>
    <property type="molecule type" value="Genomic_DNA"/>
</dbReference>
<evidence type="ECO:0000259" key="4">
    <source>
        <dbReference type="PROSITE" id="PS01124"/>
    </source>
</evidence>
<evidence type="ECO:0000313" key="6">
    <source>
        <dbReference type="Proteomes" id="UP000184121"/>
    </source>
</evidence>
<dbReference type="InterPro" id="IPR009057">
    <property type="entry name" value="Homeodomain-like_sf"/>
</dbReference>
<dbReference type="PROSITE" id="PS00041">
    <property type="entry name" value="HTH_ARAC_FAMILY_1"/>
    <property type="match status" value="1"/>
</dbReference>
<dbReference type="InterPro" id="IPR018060">
    <property type="entry name" value="HTH_AraC"/>
</dbReference>
<dbReference type="GO" id="GO:0043565">
    <property type="term" value="F:sequence-specific DNA binding"/>
    <property type="evidence" value="ECO:0007669"/>
    <property type="project" value="InterPro"/>
</dbReference>
<dbReference type="InterPro" id="IPR011051">
    <property type="entry name" value="RmlC_Cupin_sf"/>
</dbReference>
<evidence type="ECO:0000256" key="1">
    <source>
        <dbReference type="ARBA" id="ARBA00023015"/>
    </source>
</evidence>
<dbReference type="AlphaFoldDB" id="A0A1M7JJB8"/>
<dbReference type="PROSITE" id="PS01124">
    <property type="entry name" value="HTH_ARAC_FAMILY_2"/>
    <property type="match status" value="1"/>
</dbReference>
<keyword evidence="6" id="KW-1185">Reference proteome</keyword>
<dbReference type="CDD" id="cd06976">
    <property type="entry name" value="cupin_MtlR-like_N"/>
    <property type="match status" value="1"/>
</dbReference>
<gene>
    <name evidence="5" type="ORF">SAMN05444366_3387</name>
</gene>
<dbReference type="Gene3D" id="2.60.120.10">
    <property type="entry name" value="Jelly Rolls"/>
    <property type="match status" value="1"/>
</dbReference>
<evidence type="ECO:0000313" key="5">
    <source>
        <dbReference type="EMBL" id="SHM53142.1"/>
    </source>
</evidence>
<dbReference type="Pfam" id="PF07883">
    <property type="entry name" value="Cupin_2"/>
    <property type="match status" value="1"/>
</dbReference>
<dbReference type="InterPro" id="IPR013096">
    <property type="entry name" value="Cupin_2"/>
</dbReference>
<protein>
    <submittedName>
        <fullName evidence="5">AraC-type DNA-binding protein</fullName>
    </submittedName>
</protein>
<dbReference type="Proteomes" id="UP000184121">
    <property type="component" value="Unassembled WGS sequence"/>
</dbReference>
<reference evidence="6" key="1">
    <citation type="submission" date="2016-11" db="EMBL/GenBank/DDBJ databases">
        <authorList>
            <person name="Varghese N."/>
            <person name="Submissions S."/>
        </authorList>
    </citation>
    <scope>NUCLEOTIDE SEQUENCE [LARGE SCALE GENOMIC DNA]</scope>
    <source>
        <strain evidence="6">DSM 1811</strain>
    </source>
</reference>
<dbReference type="Pfam" id="PF12833">
    <property type="entry name" value="HTH_18"/>
    <property type="match status" value="1"/>
</dbReference>
<name>A0A1M7JJB8_9FLAO</name>
<keyword evidence="1" id="KW-0805">Transcription regulation</keyword>
<dbReference type="GO" id="GO:0003700">
    <property type="term" value="F:DNA-binding transcription factor activity"/>
    <property type="evidence" value="ECO:0007669"/>
    <property type="project" value="InterPro"/>
</dbReference>
<evidence type="ECO:0000256" key="3">
    <source>
        <dbReference type="ARBA" id="ARBA00023163"/>
    </source>
</evidence>
<dbReference type="STRING" id="29534.SAMN05444366_3387"/>
<dbReference type="SUPFAM" id="SSF46689">
    <property type="entry name" value="Homeodomain-like"/>
    <property type="match status" value="2"/>
</dbReference>
<dbReference type="InterPro" id="IPR014710">
    <property type="entry name" value="RmlC-like_jellyroll"/>
</dbReference>
<keyword evidence="3" id="KW-0804">Transcription</keyword>
<dbReference type="InterPro" id="IPR018062">
    <property type="entry name" value="HTH_AraC-typ_CS"/>
</dbReference>
<dbReference type="PANTHER" id="PTHR43280">
    <property type="entry name" value="ARAC-FAMILY TRANSCRIPTIONAL REGULATOR"/>
    <property type="match status" value="1"/>
</dbReference>
<dbReference type="Gene3D" id="1.10.10.60">
    <property type="entry name" value="Homeodomain-like"/>
    <property type="match status" value="2"/>
</dbReference>
<dbReference type="RefSeq" id="WP_072974297.1">
    <property type="nucleotide sequence ID" value="NZ_FRBY01000005.1"/>
</dbReference>
<dbReference type="SMART" id="SM00342">
    <property type="entry name" value="HTH_ARAC"/>
    <property type="match status" value="1"/>
</dbReference>
<evidence type="ECO:0000256" key="2">
    <source>
        <dbReference type="ARBA" id="ARBA00023125"/>
    </source>
</evidence>
<organism evidence="5 6">
    <name type="scientific">Flavobacterium saccharophilum</name>
    <dbReference type="NCBI Taxonomy" id="29534"/>
    <lineage>
        <taxon>Bacteria</taxon>
        <taxon>Pseudomonadati</taxon>
        <taxon>Bacteroidota</taxon>
        <taxon>Flavobacteriia</taxon>
        <taxon>Flavobacteriales</taxon>
        <taxon>Flavobacteriaceae</taxon>
        <taxon>Flavobacterium</taxon>
    </lineage>
</organism>
<accession>A0A1M7JJB8</accession>
<dbReference type="SUPFAM" id="SSF51182">
    <property type="entry name" value="RmlC-like cupins"/>
    <property type="match status" value="1"/>
</dbReference>
<feature type="domain" description="HTH araC/xylS-type" evidence="4">
    <location>
        <begin position="182"/>
        <end position="280"/>
    </location>
</feature>
<sequence length="286" mass="33611">MKAKFEKINATEDHLLHVFIYENEKFDAPWHFHPEYELTFIIKGKGMRYVGNSVQEFKEGDFVLLGPNLPHCWKNTSATEEGVQSLVIQWNDSLLGENWIDKTIFLNIKKLLESASQGIHYSSEDAIVYLERLHNILVQNPLKKTLLFIELLEELSQIKKINKLSSDGFTPNLNIQTNERINTIYHYIQENYNQKLILSDIAGQVNMSEEAFCRFFKKTLNKSLFTFINEYRINMVSKLLIETTDQVSTIAYECGFESLPFFYKQFQKFMDCSPLVYRKKYHQDTN</sequence>
<dbReference type="OrthoDB" id="1410704at2"/>
<proteinExistence type="predicted"/>